<feature type="transmembrane region" description="Helical" evidence="2">
    <location>
        <begin position="218"/>
        <end position="238"/>
    </location>
</feature>
<dbReference type="PROSITE" id="PS51257">
    <property type="entry name" value="PROKAR_LIPOPROTEIN"/>
    <property type="match status" value="1"/>
</dbReference>
<protein>
    <submittedName>
        <fullName evidence="4">Protein LppM</fullName>
    </submittedName>
</protein>
<name>A0AA97GV66_9ACTN</name>
<dbReference type="Pfam" id="PF21946">
    <property type="entry name" value="LppM"/>
    <property type="match status" value="1"/>
</dbReference>
<dbReference type="RefSeq" id="WP_420039531.1">
    <property type="nucleotide sequence ID" value="NZ_CP128986.1"/>
</dbReference>
<proteinExistence type="predicted"/>
<reference evidence="4" key="1">
    <citation type="submission" date="2023-06" db="EMBL/GenBank/DDBJ databases">
        <title>Gordonia sp. nov. and Pseudochrobactrum sp. nov., two species isolated from the burying beetle Nicrophorus vespilloides.</title>
        <authorList>
            <person name="Poehlein A."/>
            <person name="Guzman J."/>
            <person name="Daniel R."/>
            <person name="Vilcinskas A."/>
        </authorList>
    </citation>
    <scope>NUCLEOTIDE SEQUENCE</scope>
    <source>
        <strain evidence="4">MP11Mi</strain>
    </source>
</reference>
<keyword evidence="2" id="KW-0472">Membrane</keyword>
<dbReference type="AlphaFoldDB" id="A0AA97GV66"/>
<dbReference type="InterPro" id="IPR053807">
    <property type="entry name" value="LppM"/>
</dbReference>
<feature type="region of interest" description="Disordered" evidence="1">
    <location>
        <begin position="70"/>
        <end position="108"/>
    </location>
</feature>
<evidence type="ECO:0000313" key="4">
    <source>
        <dbReference type="EMBL" id="WOC13733.1"/>
    </source>
</evidence>
<evidence type="ECO:0000256" key="1">
    <source>
        <dbReference type="SAM" id="MobiDB-lite"/>
    </source>
</evidence>
<gene>
    <name evidence="4" type="primary">lppM</name>
    <name evidence="4" type="ORF">MP11Mi_28400</name>
</gene>
<sequence length="277" mass="28905">MKSLRRIRILAVVALLALVPLLSGCLTKSTTVGDQFSGRVIVVTSPDSGPTTPAFDIPASLSGQVWAADFPSKDTAPAPTKTSGADDTDDEAGEAKTGPTADGKTGAQLSFDHLSTGQFGQLGAIIAGALPDPTATVDMKVTRSGDFVRLRGSTAFAELDAKTSYIAITVDFAGPVVATNGQQTGDSTVTWLPEPGQATEFNADAKYADPATAAVPSWTWFMLLLCAAVIAFIAVAAYKNRDNSPRPGRILKSKPLPTPLQKVADKVSKDETDPEKP</sequence>
<feature type="domain" description="LppM" evidence="3">
    <location>
        <begin position="61"/>
        <end position="207"/>
    </location>
</feature>
<evidence type="ECO:0000256" key="2">
    <source>
        <dbReference type="SAM" id="Phobius"/>
    </source>
</evidence>
<dbReference type="EMBL" id="CP128986">
    <property type="protein sequence ID" value="WOC13733.1"/>
    <property type="molecule type" value="Genomic_DNA"/>
</dbReference>
<feature type="region of interest" description="Disordered" evidence="1">
    <location>
        <begin position="243"/>
        <end position="277"/>
    </location>
</feature>
<feature type="compositionally biased region" description="Basic and acidic residues" evidence="1">
    <location>
        <begin position="263"/>
        <end position="277"/>
    </location>
</feature>
<evidence type="ECO:0000259" key="3">
    <source>
        <dbReference type="Pfam" id="PF21946"/>
    </source>
</evidence>
<accession>A0AA97GV66</accession>
<organism evidence="4">
    <name type="scientific">Gordonia sp. MP11Mi</name>
    <dbReference type="NCBI Taxonomy" id="3022769"/>
    <lineage>
        <taxon>Bacteria</taxon>
        <taxon>Bacillati</taxon>
        <taxon>Actinomycetota</taxon>
        <taxon>Actinomycetes</taxon>
        <taxon>Mycobacteriales</taxon>
        <taxon>Gordoniaceae</taxon>
        <taxon>Gordonia</taxon>
    </lineage>
</organism>
<keyword evidence="2" id="KW-0812">Transmembrane</keyword>
<keyword evidence="2" id="KW-1133">Transmembrane helix</keyword>